<dbReference type="GO" id="GO:0006890">
    <property type="term" value="P:retrograde vesicle-mediated transport, Golgi to endoplasmic reticulum"/>
    <property type="evidence" value="ECO:0007669"/>
    <property type="project" value="UniProtKB-UniRule"/>
</dbReference>
<dbReference type="PANTHER" id="PTHR10805:SF0">
    <property type="entry name" value="COATOMER SUBUNIT EPSILON"/>
    <property type="match status" value="1"/>
</dbReference>
<keyword evidence="4 11" id="KW-0813">Transport</keyword>
<evidence type="ECO:0000256" key="1">
    <source>
        <dbReference type="ARBA" id="ARBA00004255"/>
    </source>
</evidence>
<protein>
    <recommendedName>
        <fullName evidence="11">Coatomer subunit epsilon</fullName>
    </recommendedName>
</protein>
<dbReference type="GO" id="GO:0006888">
    <property type="term" value="P:endoplasmic reticulum to Golgi vesicle-mediated transport"/>
    <property type="evidence" value="ECO:0007669"/>
    <property type="project" value="TreeGrafter"/>
</dbReference>
<dbReference type="GO" id="GO:0006891">
    <property type="term" value="P:intra-Golgi vesicle-mediated transport"/>
    <property type="evidence" value="ECO:0007669"/>
    <property type="project" value="TreeGrafter"/>
</dbReference>
<gene>
    <name evidence="12" type="ORF">G3M48_002376</name>
</gene>
<comment type="function">
    <text evidence="11">The coatomer is a cytosolic protein complex that binds to dilysine motifs and reversibly associates with Golgi non-clathrin-coated vesicles, which further mediate biosynthetic protein transport from the ER, via the Golgi up to the trans Golgi network. The coatomer complex is required for budding from Golgi membranes, and is essential for the retrograde Golgi-to-ER transport of dilysine-tagged proteins.</text>
</comment>
<dbReference type="Gene3D" id="1.25.40.10">
    <property type="entry name" value="Tetratricopeptide repeat domain"/>
    <property type="match status" value="1"/>
</dbReference>
<evidence type="ECO:0000256" key="2">
    <source>
        <dbReference type="ARBA" id="ARBA00004347"/>
    </source>
</evidence>
<comment type="subcellular location">
    <subcellularLocation>
        <location evidence="2">Cytoplasmic vesicle</location>
        <location evidence="2">COPI-coated vesicle membrane</location>
        <topology evidence="2">Peripheral membrane protein</topology>
        <orientation evidence="2">Cytoplasmic side</orientation>
    </subcellularLocation>
    <subcellularLocation>
        <location evidence="1">Golgi apparatus membrane</location>
        <topology evidence="1">Peripheral membrane protein</topology>
        <orientation evidence="1">Cytoplasmic side</orientation>
    </subcellularLocation>
</comment>
<proteinExistence type="inferred from homology"/>
<dbReference type="SUPFAM" id="SSF48452">
    <property type="entry name" value="TPR-like"/>
    <property type="match status" value="1"/>
</dbReference>
<dbReference type="GO" id="GO:0030126">
    <property type="term" value="C:COPI vesicle coat"/>
    <property type="evidence" value="ECO:0007669"/>
    <property type="project" value="TreeGrafter"/>
</dbReference>
<dbReference type="GO" id="GO:0005198">
    <property type="term" value="F:structural molecule activity"/>
    <property type="evidence" value="ECO:0007669"/>
    <property type="project" value="UniProtKB-UniRule"/>
</dbReference>
<reference evidence="12 13" key="1">
    <citation type="submission" date="2020-02" db="EMBL/GenBank/DDBJ databases">
        <title>Comparative genomics of the hypocrealean fungal genus Beauvera.</title>
        <authorList>
            <person name="Showalter D.N."/>
            <person name="Bushley K.E."/>
            <person name="Rehner S.A."/>
        </authorList>
    </citation>
    <scope>NUCLEOTIDE SEQUENCE [LARGE SCALE GENOMIC DNA]</scope>
    <source>
        <strain evidence="12 13">ARSEF4384</strain>
    </source>
</reference>
<accession>A0AAW0RXD5</accession>
<evidence type="ECO:0000256" key="4">
    <source>
        <dbReference type="ARBA" id="ARBA00022448"/>
    </source>
</evidence>
<evidence type="ECO:0000256" key="9">
    <source>
        <dbReference type="ARBA" id="ARBA00023136"/>
    </source>
</evidence>
<evidence type="ECO:0000256" key="10">
    <source>
        <dbReference type="ARBA" id="ARBA00023329"/>
    </source>
</evidence>
<keyword evidence="7 11" id="KW-0653">Protein transport</keyword>
<evidence type="ECO:0000313" key="13">
    <source>
        <dbReference type="Proteomes" id="UP001397290"/>
    </source>
</evidence>
<comment type="caution">
    <text evidence="12">The sequence shown here is derived from an EMBL/GenBank/DDBJ whole genome shotgun (WGS) entry which is preliminary data.</text>
</comment>
<evidence type="ECO:0000256" key="6">
    <source>
        <dbReference type="ARBA" id="ARBA00022892"/>
    </source>
</evidence>
<comment type="similarity">
    <text evidence="3 11">Belongs to the COPE family.</text>
</comment>
<evidence type="ECO:0000256" key="8">
    <source>
        <dbReference type="ARBA" id="ARBA00023034"/>
    </source>
</evidence>
<keyword evidence="5 11" id="KW-0963">Cytoplasm</keyword>
<dbReference type="PANTHER" id="PTHR10805">
    <property type="entry name" value="COATOMER SUBUNIT EPSILON"/>
    <property type="match status" value="1"/>
</dbReference>
<dbReference type="GO" id="GO:0000139">
    <property type="term" value="C:Golgi membrane"/>
    <property type="evidence" value="ECO:0007669"/>
    <property type="project" value="UniProtKB-SubCell"/>
</dbReference>
<dbReference type="GO" id="GO:0015031">
    <property type="term" value="P:protein transport"/>
    <property type="evidence" value="ECO:0007669"/>
    <property type="project" value="UniProtKB-UniRule"/>
</dbReference>
<sequence>MDPYSAEGELINMHNHFHQGQYQEVIDFNTSSFSPENELPARLLVLRARIALGQAQEVLADVKGASEPELQAVSALAQQALGKTDAAVGVVEKLVASHADNVAVQIVGGTVLQAAGKSEEALALLSQHQGSRTSQDFHAMGAFDAVALIVQIHLQQNRTDLAVKEVTAARRWAQDSLLVNLAESWVGLRAGGEKYQQAFYVFEELAQAPATSSISSLVSQAVCELHLGRLEEAQAALDQAIQKAPESADAIANLLVLKVVSGANSDELTENLKKVAPQHQLLVDLEEKSAAFDAAASKYSAKVAA</sequence>
<evidence type="ECO:0000256" key="7">
    <source>
        <dbReference type="ARBA" id="ARBA00022927"/>
    </source>
</evidence>
<evidence type="ECO:0000313" key="12">
    <source>
        <dbReference type="EMBL" id="KAK8146954.1"/>
    </source>
</evidence>
<keyword evidence="13" id="KW-1185">Reference proteome</keyword>
<dbReference type="PIRSF" id="PIRSF016478">
    <property type="entry name" value="Coatomer_esu"/>
    <property type="match status" value="1"/>
</dbReference>
<keyword evidence="10 11" id="KW-0968">Cytoplasmic vesicle</keyword>
<organism evidence="12 13">
    <name type="scientific">Beauveria asiatica</name>
    <dbReference type="NCBI Taxonomy" id="1069075"/>
    <lineage>
        <taxon>Eukaryota</taxon>
        <taxon>Fungi</taxon>
        <taxon>Dikarya</taxon>
        <taxon>Ascomycota</taxon>
        <taxon>Pezizomycotina</taxon>
        <taxon>Sordariomycetes</taxon>
        <taxon>Hypocreomycetidae</taxon>
        <taxon>Hypocreales</taxon>
        <taxon>Cordycipitaceae</taxon>
        <taxon>Beauveria</taxon>
    </lineage>
</organism>
<keyword evidence="6 11" id="KW-0931">ER-Golgi transport</keyword>
<dbReference type="Proteomes" id="UP001397290">
    <property type="component" value="Unassembled WGS sequence"/>
</dbReference>
<dbReference type="Pfam" id="PF04733">
    <property type="entry name" value="Coatomer_E"/>
    <property type="match status" value="1"/>
</dbReference>
<dbReference type="InterPro" id="IPR006822">
    <property type="entry name" value="Coatomer_esu"/>
</dbReference>
<keyword evidence="9 11" id="KW-0472">Membrane</keyword>
<dbReference type="AlphaFoldDB" id="A0AAW0RXD5"/>
<evidence type="ECO:0000256" key="3">
    <source>
        <dbReference type="ARBA" id="ARBA00008827"/>
    </source>
</evidence>
<evidence type="ECO:0000256" key="11">
    <source>
        <dbReference type="PIRNR" id="PIRNR016478"/>
    </source>
</evidence>
<dbReference type="InterPro" id="IPR011990">
    <property type="entry name" value="TPR-like_helical_dom_sf"/>
</dbReference>
<name>A0AAW0RXD5_9HYPO</name>
<keyword evidence="8 11" id="KW-0333">Golgi apparatus</keyword>
<dbReference type="EMBL" id="JAAHCF010000179">
    <property type="protein sequence ID" value="KAK8146954.1"/>
    <property type="molecule type" value="Genomic_DNA"/>
</dbReference>
<evidence type="ECO:0000256" key="5">
    <source>
        <dbReference type="ARBA" id="ARBA00022490"/>
    </source>
</evidence>